<accession>A0A8E2I8M6</accession>
<evidence type="ECO:0000256" key="4">
    <source>
        <dbReference type="ARBA" id="ARBA00022692"/>
    </source>
</evidence>
<keyword evidence="10" id="KW-1185">Reference proteome</keyword>
<feature type="transmembrane region" description="Helical" evidence="7">
    <location>
        <begin position="36"/>
        <end position="54"/>
    </location>
</feature>
<evidence type="ECO:0000256" key="1">
    <source>
        <dbReference type="ARBA" id="ARBA00004651"/>
    </source>
</evidence>
<evidence type="ECO:0000313" key="9">
    <source>
        <dbReference type="EMBL" id="OOP68642.1"/>
    </source>
</evidence>
<gene>
    <name evidence="9" type="ORF">BWZ43_09390</name>
</gene>
<dbReference type="PANTHER" id="PTHR34582:SF6">
    <property type="entry name" value="UPF0702 TRANSMEMBRANE PROTEIN YCAP"/>
    <property type="match status" value="1"/>
</dbReference>
<dbReference type="Gene3D" id="3.30.240.20">
    <property type="entry name" value="bsu07140 like domains"/>
    <property type="match status" value="2"/>
</dbReference>
<dbReference type="GO" id="GO:0005886">
    <property type="term" value="C:plasma membrane"/>
    <property type="evidence" value="ECO:0007669"/>
    <property type="project" value="UniProtKB-SubCell"/>
</dbReference>
<protein>
    <recommendedName>
        <fullName evidence="8">YetF C-terminal domain-containing protein</fullName>
    </recommendedName>
</protein>
<proteinExistence type="inferred from homology"/>
<keyword evidence="5 7" id="KW-1133">Transmembrane helix</keyword>
<feature type="transmembrane region" description="Helical" evidence="7">
    <location>
        <begin position="6"/>
        <end position="24"/>
    </location>
</feature>
<dbReference type="EMBL" id="MTLA01000093">
    <property type="protein sequence ID" value="OOP68642.1"/>
    <property type="molecule type" value="Genomic_DNA"/>
</dbReference>
<feature type="domain" description="YetF C-terminal" evidence="8">
    <location>
        <begin position="84"/>
        <end position="206"/>
    </location>
</feature>
<evidence type="ECO:0000256" key="6">
    <source>
        <dbReference type="ARBA" id="ARBA00023136"/>
    </source>
</evidence>
<keyword evidence="3" id="KW-1003">Cell membrane</keyword>
<evidence type="ECO:0000256" key="5">
    <source>
        <dbReference type="ARBA" id="ARBA00022989"/>
    </source>
</evidence>
<feature type="transmembrane region" description="Helical" evidence="7">
    <location>
        <begin position="60"/>
        <end position="81"/>
    </location>
</feature>
<evidence type="ECO:0000259" key="8">
    <source>
        <dbReference type="Pfam" id="PF04239"/>
    </source>
</evidence>
<evidence type="ECO:0000256" key="3">
    <source>
        <dbReference type="ARBA" id="ARBA00022475"/>
    </source>
</evidence>
<comment type="subcellular location">
    <subcellularLocation>
        <location evidence="1">Cell membrane</location>
        <topology evidence="1">Multi-pass membrane protein</topology>
    </subcellularLocation>
</comment>
<dbReference type="PANTHER" id="PTHR34582">
    <property type="entry name" value="UPF0702 TRANSMEMBRANE PROTEIN YCAP"/>
    <property type="match status" value="1"/>
</dbReference>
<dbReference type="Proteomes" id="UP000189761">
    <property type="component" value="Unassembled WGS sequence"/>
</dbReference>
<evidence type="ECO:0000256" key="2">
    <source>
        <dbReference type="ARBA" id="ARBA00006448"/>
    </source>
</evidence>
<dbReference type="AlphaFoldDB" id="A0A8E2I8M6"/>
<dbReference type="Pfam" id="PF04239">
    <property type="entry name" value="DUF421"/>
    <property type="match status" value="1"/>
</dbReference>
<sequence length="220" mass="25479">MGLYQYFTIGWKTVILYLLILVIFRLMGKREIGELSVLDLVIFIMIGELAAVAIENHAEPIGHTILPMVILLGIQVFFALISLKSPTFRKMIDGTPSIVIRKGKIDEKAMKRQRYNFDDLLMQLRQKDINNIADVEYAILETSGELSIVKKDKKKKQKQVFTLPFIVDGEISHENLANRKVSEMWLRRELRKRGYSDINQISFCSFQDGEFYIDLKDESE</sequence>
<evidence type="ECO:0000256" key="7">
    <source>
        <dbReference type="SAM" id="Phobius"/>
    </source>
</evidence>
<name>A0A8E2I8M6_9BACI</name>
<dbReference type="InterPro" id="IPR007353">
    <property type="entry name" value="DUF421"/>
</dbReference>
<comment type="similarity">
    <text evidence="2">Belongs to the UPF0702 family.</text>
</comment>
<evidence type="ECO:0000313" key="10">
    <source>
        <dbReference type="Proteomes" id="UP000189761"/>
    </source>
</evidence>
<comment type="caution">
    <text evidence="9">The sequence shown here is derived from an EMBL/GenBank/DDBJ whole genome shotgun (WGS) entry which is preliminary data.</text>
</comment>
<reference evidence="9 10" key="1">
    <citation type="submission" date="2017-01" db="EMBL/GenBank/DDBJ databases">
        <title>Draft genome sequence of Bacillus oleronius.</title>
        <authorList>
            <person name="Allam M."/>
        </authorList>
    </citation>
    <scope>NUCLEOTIDE SEQUENCE [LARGE SCALE GENOMIC DNA]</scope>
    <source>
        <strain evidence="9 10">DSM 9356</strain>
    </source>
</reference>
<dbReference type="RefSeq" id="WP_071977009.1">
    <property type="nucleotide sequence ID" value="NZ_CP065424.1"/>
</dbReference>
<organism evidence="9 10">
    <name type="scientific">Heyndrickxia oleronia</name>
    <dbReference type="NCBI Taxonomy" id="38875"/>
    <lineage>
        <taxon>Bacteria</taxon>
        <taxon>Bacillati</taxon>
        <taxon>Bacillota</taxon>
        <taxon>Bacilli</taxon>
        <taxon>Bacillales</taxon>
        <taxon>Bacillaceae</taxon>
        <taxon>Heyndrickxia</taxon>
    </lineage>
</organism>
<keyword evidence="4 7" id="KW-0812">Transmembrane</keyword>
<keyword evidence="6 7" id="KW-0472">Membrane</keyword>
<dbReference type="InterPro" id="IPR023090">
    <property type="entry name" value="UPF0702_alpha/beta_dom_sf"/>
</dbReference>